<dbReference type="GO" id="GO:0003677">
    <property type="term" value="F:DNA binding"/>
    <property type="evidence" value="ECO:0007669"/>
    <property type="project" value="InterPro"/>
</dbReference>
<evidence type="ECO:0000259" key="2">
    <source>
        <dbReference type="Pfam" id="PF04851"/>
    </source>
</evidence>
<reference evidence="3 4" key="1">
    <citation type="submission" date="2019-08" db="EMBL/GenBank/DDBJ databases">
        <title>Luteimonas viscosus sp. nov., isolated from soil of a sunflower field.</title>
        <authorList>
            <person name="Jianli Z."/>
            <person name="Ying Z."/>
        </authorList>
    </citation>
    <scope>NUCLEOTIDE SEQUENCE [LARGE SCALE GENOMIC DNA]</scope>
    <source>
        <strain evidence="3 4">XBU10</strain>
    </source>
</reference>
<evidence type="ECO:0000313" key="4">
    <source>
        <dbReference type="Proteomes" id="UP000324973"/>
    </source>
</evidence>
<proteinExistence type="predicted"/>
<keyword evidence="1" id="KW-0175">Coiled coil</keyword>
<dbReference type="Gene3D" id="3.40.50.300">
    <property type="entry name" value="P-loop containing nucleotide triphosphate hydrolases"/>
    <property type="match status" value="2"/>
</dbReference>
<protein>
    <submittedName>
        <fullName evidence="3">Restriction endonuclease subunit R</fullName>
    </submittedName>
</protein>
<evidence type="ECO:0000256" key="1">
    <source>
        <dbReference type="SAM" id="Coils"/>
    </source>
</evidence>
<accession>A0A5D4XLM9</accession>
<feature type="coiled-coil region" evidence="1">
    <location>
        <begin position="653"/>
        <end position="680"/>
    </location>
</feature>
<dbReference type="RefSeq" id="WP_149102107.1">
    <property type="nucleotide sequence ID" value="NZ_VTFT01000001.1"/>
</dbReference>
<organism evidence="3 4">
    <name type="scientific">Luteimonas viscosa</name>
    <dbReference type="NCBI Taxonomy" id="1132694"/>
    <lineage>
        <taxon>Bacteria</taxon>
        <taxon>Pseudomonadati</taxon>
        <taxon>Pseudomonadota</taxon>
        <taxon>Gammaproteobacteria</taxon>
        <taxon>Lysobacterales</taxon>
        <taxon>Lysobacteraceae</taxon>
        <taxon>Luteimonas</taxon>
    </lineage>
</organism>
<dbReference type="GO" id="GO:0004519">
    <property type="term" value="F:endonuclease activity"/>
    <property type="evidence" value="ECO:0007669"/>
    <property type="project" value="UniProtKB-KW"/>
</dbReference>
<name>A0A5D4XLM9_9GAMM</name>
<keyword evidence="3" id="KW-0540">Nuclease</keyword>
<dbReference type="SUPFAM" id="SSF52540">
    <property type="entry name" value="P-loop containing nucleoside triphosphate hydrolases"/>
    <property type="match status" value="1"/>
</dbReference>
<dbReference type="Proteomes" id="UP000324973">
    <property type="component" value="Unassembled WGS sequence"/>
</dbReference>
<evidence type="ECO:0000313" key="3">
    <source>
        <dbReference type="EMBL" id="TYT25556.1"/>
    </source>
</evidence>
<dbReference type="GO" id="GO:0016787">
    <property type="term" value="F:hydrolase activity"/>
    <property type="evidence" value="ECO:0007669"/>
    <property type="project" value="InterPro"/>
</dbReference>
<keyword evidence="3" id="KW-0255">Endonuclease</keyword>
<keyword evidence="4" id="KW-1185">Reference proteome</keyword>
<dbReference type="OrthoDB" id="9804145at2"/>
<keyword evidence="3" id="KW-0378">Hydrolase</keyword>
<dbReference type="Pfam" id="PF04851">
    <property type="entry name" value="ResIII"/>
    <property type="match status" value="1"/>
</dbReference>
<gene>
    <name evidence="3" type="ORF">FZO89_04375</name>
</gene>
<dbReference type="InterPro" id="IPR027417">
    <property type="entry name" value="P-loop_NTPase"/>
</dbReference>
<dbReference type="InterPro" id="IPR006935">
    <property type="entry name" value="Helicase/UvrB_N"/>
</dbReference>
<dbReference type="AlphaFoldDB" id="A0A5D4XLM9"/>
<feature type="domain" description="Helicase/UvrB N-terminal" evidence="2">
    <location>
        <begin position="121"/>
        <end position="327"/>
    </location>
</feature>
<comment type="caution">
    <text evidence="3">The sequence shown here is derived from an EMBL/GenBank/DDBJ whole genome shotgun (WGS) entry which is preliminary data.</text>
</comment>
<dbReference type="EMBL" id="VTFT01000001">
    <property type="protein sequence ID" value="TYT25556.1"/>
    <property type="molecule type" value="Genomic_DNA"/>
</dbReference>
<dbReference type="GO" id="GO:0005524">
    <property type="term" value="F:ATP binding"/>
    <property type="evidence" value="ECO:0007669"/>
    <property type="project" value="InterPro"/>
</dbReference>
<sequence>MQLSSVIGEKLSAWRAAGYAHDDYPAIAEVLDWAAGRDVSRPPFLRLPQVRALETYWYLRLVRSTPSVFDLYQSLVQRRVELRKALGLTSDALREYVEEHGFDALIEHIRTDDAFVKQHKLESLRETLNLDYPSYILALAMGAGKTMLIGAIIATEFAMAQEYPDEDFVHNALVFAPGKTIIESLRELATMPFDGILPPRMHKPFAASVKLNFTRDGSPDIDVIPGSHYNIVVTNTEKIRIQKASIRKGDLGSLFAGAGDADQLKQDVANRRLQRLAQLPHLGVFSDEAHHTYGQSMDAELKKVRKTVDYLASETNVVCVVNTTGTPYYNKQPLLDVVYWYGLSQGIEDGYLKPVSGNIEAYDFGDDIKPYISEVVGDFLKHYGSVSLPNGAKAKLALYFPQTDDLEAMRPVVEAALAANGHMPTECLANHSHSPQADVDAFNRLNDPTAPHRVILLVNRGTEGWNCPSLFACALARNLQSSNNFVLQAATRCLRQVPGNPHKAKIYLSQDNYAVLDRQLQETYGESLSDLKQGRENLRHAKIVLLKEDIPPLVLKRQIVRVRRMETRIPETLELQRPRDDDPALTVQRYELAAQVSSLRVMRELGDALPVEAAIEATDARTAAADLAARYRLPLFAVLDALRVAYGDGDVPLRHLDSLAGQLEDQVRHYETETEEMEVALALVRPERFNEEQDHSGQPVRTAEITYRKDRANRLWCVDDARADYGGSFGFHYSPYNFDSLPEKDFLAKVLDALRIDAGDIEDVYFTGGLGRDKTDFVVEYKGVDGRWHPYSPDFLIRRKPATGGKPGSGKLLIVEIKQERLRRDETDGEDGRKAMAVREWARLNPDRIDYEMLFTDTDAVANNDFARVRTFLGGKR</sequence>